<evidence type="ECO:0000313" key="2">
    <source>
        <dbReference type="EMBL" id="TDP87433.1"/>
    </source>
</evidence>
<gene>
    <name evidence="2" type="ORF">EDD54_1328</name>
</gene>
<dbReference type="Proteomes" id="UP000294547">
    <property type="component" value="Unassembled WGS sequence"/>
</dbReference>
<sequence length="104" mass="10941">MTDTSETADTTAYPDLDAIRAEVGTRFMVNGEPMTLVSAEPLRAASMPGRATGFALVFAGEPGRPMRPQALRALEPPLAGIAGLFLVCVGPRPGGGFRYEAVFN</sequence>
<dbReference type="InterPro" id="IPR054209">
    <property type="entry name" value="DUF6916"/>
</dbReference>
<keyword evidence="3" id="KW-1185">Reference proteome</keyword>
<dbReference type="AlphaFoldDB" id="A0A4R6RLB5"/>
<dbReference type="RefSeq" id="WP_126535443.1">
    <property type="nucleotide sequence ID" value="NZ_BSPM01000008.1"/>
</dbReference>
<accession>A0A4R6RLB5</accession>
<reference evidence="2 3" key="1">
    <citation type="submission" date="2019-03" db="EMBL/GenBank/DDBJ databases">
        <title>Genomic Encyclopedia of Type Strains, Phase IV (KMG-IV): sequencing the most valuable type-strain genomes for metagenomic binning, comparative biology and taxonomic classification.</title>
        <authorList>
            <person name="Goeker M."/>
        </authorList>
    </citation>
    <scope>NUCLEOTIDE SEQUENCE [LARGE SCALE GENOMIC DNA]</scope>
    <source>
        <strain evidence="2 3">DSM 102969</strain>
    </source>
</reference>
<name>A0A4R6RLB5_9HYPH</name>
<evidence type="ECO:0000313" key="3">
    <source>
        <dbReference type="Proteomes" id="UP000294547"/>
    </source>
</evidence>
<dbReference type="OrthoDB" id="8480790at2"/>
<protein>
    <recommendedName>
        <fullName evidence="1">DUF6916 domain-containing protein</fullName>
    </recommendedName>
</protein>
<feature type="domain" description="DUF6916" evidence="1">
    <location>
        <begin position="16"/>
        <end position="103"/>
    </location>
</feature>
<dbReference type="EMBL" id="SNXY01000006">
    <property type="protein sequence ID" value="TDP87433.1"/>
    <property type="molecule type" value="Genomic_DNA"/>
</dbReference>
<evidence type="ECO:0000259" key="1">
    <source>
        <dbReference type="Pfam" id="PF21880"/>
    </source>
</evidence>
<organism evidence="2 3">
    <name type="scientific">Oharaeibacter diazotrophicus</name>
    <dbReference type="NCBI Taxonomy" id="1920512"/>
    <lineage>
        <taxon>Bacteria</taxon>
        <taxon>Pseudomonadati</taxon>
        <taxon>Pseudomonadota</taxon>
        <taxon>Alphaproteobacteria</taxon>
        <taxon>Hyphomicrobiales</taxon>
        <taxon>Pleomorphomonadaceae</taxon>
        <taxon>Oharaeibacter</taxon>
    </lineage>
</organism>
<dbReference type="Pfam" id="PF21880">
    <property type="entry name" value="DUF6916"/>
    <property type="match status" value="1"/>
</dbReference>
<proteinExistence type="predicted"/>
<comment type="caution">
    <text evidence="2">The sequence shown here is derived from an EMBL/GenBank/DDBJ whole genome shotgun (WGS) entry which is preliminary data.</text>
</comment>